<keyword evidence="1" id="KW-0472">Membrane</keyword>
<accession>A0A0E9PLS4</accession>
<proteinExistence type="predicted"/>
<organism evidence="2">
    <name type="scientific">Anguilla anguilla</name>
    <name type="common">European freshwater eel</name>
    <name type="synonym">Muraena anguilla</name>
    <dbReference type="NCBI Taxonomy" id="7936"/>
    <lineage>
        <taxon>Eukaryota</taxon>
        <taxon>Metazoa</taxon>
        <taxon>Chordata</taxon>
        <taxon>Craniata</taxon>
        <taxon>Vertebrata</taxon>
        <taxon>Euteleostomi</taxon>
        <taxon>Actinopterygii</taxon>
        <taxon>Neopterygii</taxon>
        <taxon>Teleostei</taxon>
        <taxon>Anguilliformes</taxon>
        <taxon>Anguillidae</taxon>
        <taxon>Anguilla</taxon>
    </lineage>
</organism>
<dbReference type="AlphaFoldDB" id="A0A0E9PLS4"/>
<reference evidence="2" key="2">
    <citation type="journal article" date="2015" name="Fish Shellfish Immunol.">
        <title>Early steps in the European eel (Anguilla anguilla)-Vibrio vulnificus interaction in the gills: Role of the RtxA13 toxin.</title>
        <authorList>
            <person name="Callol A."/>
            <person name="Pajuelo D."/>
            <person name="Ebbesson L."/>
            <person name="Teles M."/>
            <person name="MacKenzie S."/>
            <person name="Amaro C."/>
        </authorList>
    </citation>
    <scope>NUCLEOTIDE SEQUENCE</scope>
</reference>
<sequence length="45" mass="5094">MPQFMYDPDGVLCRYVLVSAVACAFNLLRVLCESCIIFFQVFATV</sequence>
<evidence type="ECO:0000256" key="1">
    <source>
        <dbReference type="SAM" id="Phobius"/>
    </source>
</evidence>
<evidence type="ECO:0000313" key="2">
    <source>
        <dbReference type="EMBL" id="JAH05591.1"/>
    </source>
</evidence>
<name>A0A0E9PLS4_ANGAN</name>
<keyword evidence="1" id="KW-0812">Transmembrane</keyword>
<keyword evidence="1" id="KW-1133">Transmembrane helix</keyword>
<dbReference type="EMBL" id="GBXM01102986">
    <property type="protein sequence ID" value="JAH05591.1"/>
    <property type="molecule type" value="Transcribed_RNA"/>
</dbReference>
<protein>
    <submittedName>
        <fullName evidence="2">Uncharacterized protein</fullName>
    </submittedName>
</protein>
<reference evidence="2" key="1">
    <citation type="submission" date="2014-11" db="EMBL/GenBank/DDBJ databases">
        <authorList>
            <person name="Amaro Gonzalez C."/>
        </authorList>
    </citation>
    <scope>NUCLEOTIDE SEQUENCE</scope>
</reference>
<feature type="transmembrane region" description="Helical" evidence="1">
    <location>
        <begin position="12"/>
        <end position="31"/>
    </location>
</feature>